<keyword evidence="4" id="KW-1185">Reference proteome</keyword>
<name>A0AAD8V7D1_LOLMU</name>
<evidence type="ECO:0000313" key="3">
    <source>
        <dbReference type="EMBL" id="KAK1594275.1"/>
    </source>
</evidence>
<dbReference type="AlphaFoldDB" id="A0AAD8V7D1"/>
<evidence type="ECO:0000259" key="2">
    <source>
        <dbReference type="Pfam" id="PF03732"/>
    </source>
</evidence>
<gene>
    <name evidence="3" type="ORF">QYE76_048316</name>
</gene>
<dbReference type="EMBL" id="JAUUTY010000704">
    <property type="protein sequence ID" value="KAK1594275.1"/>
    <property type="molecule type" value="Genomic_DNA"/>
</dbReference>
<comment type="caution">
    <text evidence="3">The sequence shown here is derived from an EMBL/GenBank/DDBJ whole genome shotgun (WGS) entry which is preliminary data.</text>
</comment>
<evidence type="ECO:0000313" key="4">
    <source>
        <dbReference type="Proteomes" id="UP001231189"/>
    </source>
</evidence>
<dbReference type="InterPro" id="IPR005162">
    <property type="entry name" value="Retrotrans_gag_dom"/>
</dbReference>
<feature type="compositionally biased region" description="Acidic residues" evidence="1">
    <location>
        <begin position="188"/>
        <end position="199"/>
    </location>
</feature>
<feature type="region of interest" description="Disordered" evidence="1">
    <location>
        <begin position="140"/>
        <end position="207"/>
    </location>
</feature>
<feature type="compositionally biased region" description="Low complexity" evidence="1">
    <location>
        <begin position="13"/>
        <end position="25"/>
    </location>
</feature>
<organism evidence="3 4">
    <name type="scientific">Lolium multiflorum</name>
    <name type="common">Italian ryegrass</name>
    <name type="synonym">Lolium perenne subsp. multiflorum</name>
    <dbReference type="NCBI Taxonomy" id="4521"/>
    <lineage>
        <taxon>Eukaryota</taxon>
        <taxon>Viridiplantae</taxon>
        <taxon>Streptophyta</taxon>
        <taxon>Embryophyta</taxon>
        <taxon>Tracheophyta</taxon>
        <taxon>Spermatophyta</taxon>
        <taxon>Magnoliopsida</taxon>
        <taxon>Liliopsida</taxon>
        <taxon>Poales</taxon>
        <taxon>Poaceae</taxon>
        <taxon>BOP clade</taxon>
        <taxon>Pooideae</taxon>
        <taxon>Poodae</taxon>
        <taxon>Poeae</taxon>
        <taxon>Poeae Chloroplast Group 2 (Poeae type)</taxon>
        <taxon>Loliodinae</taxon>
        <taxon>Loliinae</taxon>
        <taxon>Lolium</taxon>
    </lineage>
</organism>
<dbReference type="Proteomes" id="UP001231189">
    <property type="component" value="Unassembled WGS sequence"/>
</dbReference>
<protein>
    <recommendedName>
        <fullName evidence="2">Retrotransposon gag domain-containing protein</fullName>
    </recommendedName>
</protein>
<reference evidence="3" key="1">
    <citation type="submission" date="2023-07" db="EMBL/GenBank/DDBJ databases">
        <title>A chromosome-level genome assembly of Lolium multiflorum.</title>
        <authorList>
            <person name="Chen Y."/>
            <person name="Copetti D."/>
            <person name="Kolliker R."/>
            <person name="Studer B."/>
        </authorList>
    </citation>
    <scope>NUCLEOTIDE SEQUENCE</scope>
    <source>
        <strain evidence="3">02402/16</strain>
        <tissue evidence="3">Leaf</tissue>
    </source>
</reference>
<feature type="region of interest" description="Disordered" evidence="1">
    <location>
        <begin position="1"/>
        <end position="40"/>
    </location>
</feature>
<feature type="compositionally biased region" description="Basic and acidic residues" evidence="1">
    <location>
        <begin position="154"/>
        <end position="173"/>
    </location>
</feature>
<evidence type="ECO:0000256" key="1">
    <source>
        <dbReference type="SAM" id="MobiDB-lite"/>
    </source>
</evidence>
<feature type="domain" description="Retrotransposon gag" evidence="2">
    <location>
        <begin position="83"/>
        <end position="132"/>
    </location>
</feature>
<sequence length="207" mass="21829">MTEATTTKRKGATEAGASRGSSAESPRAEDRLTGPLADLPCHHPVEAEAEAGDPVPAQSHPAAVLATLGSASTSTDPTTLVQARVWLSDLEENTIFCWFDLKKAFENHFRGTYKTPATTSDLQACIQKKAITAADDDAGGDLAATAIPPHQQKKNRDNGVSKEQAEEPPEDQKGGGSDMVAMTFNAEVQEEEEAADVEAEQAGPAAR</sequence>
<proteinExistence type="predicted"/>
<dbReference type="Pfam" id="PF03732">
    <property type="entry name" value="Retrotrans_gag"/>
    <property type="match status" value="1"/>
</dbReference>
<accession>A0AAD8V7D1</accession>